<comment type="caution">
    <text evidence="2">The sequence shown here is derived from an EMBL/GenBank/DDBJ whole genome shotgun (WGS) entry which is preliminary data.</text>
</comment>
<evidence type="ECO:0000256" key="1">
    <source>
        <dbReference type="SAM" id="Phobius"/>
    </source>
</evidence>
<keyword evidence="1" id="KW-1133">Transmembrane helix</keyword>
<keyword evidence="1" id="KW-0812">Transmembrane</keyword>
<keyword evidence="1" id="KW-0472">Membrane</keyword>
<reference evidence="2" key="1">
    <citation type="submission" date="2020-05" db="EMBL/GenBank/DDBJ databases">
        <authorList>
            <consortium name="Genoscope - CEA"/>
            <person name="William W."/>
        </authorList>
    </citation>
    <scope>NUCLEOTIDE SEQUENCE [LARGE SCALE GENOMIC DNA]</scope>
    <source>
        <strain evidence="2">PCC 7821</strain>
    </source>
</reference>
<proteinExistence type="predicted"/>
<evidence type="ECO:0000313" key="2">
    <source>
        <dbReference type="EMBL" id="CAC5344493.1"/>
    </source>
</evidence>
<accession>A0A6J7ZNR2</accession>
<dbReference type="EMBL" id="LR812490">
    <property type="protein sequence ID" value="CAC5344493.1"/>
    <property type="molecule type" value="Genomic_DNA"/>
</dbReference>
<dbReference type="Proteomes" id="UP000196521">
    <property type="component" value="Chromosome"/>
</dbReference>
<gene>
    <name evidence="2" type="ORF">PLAN_40908</name>
</gene>
<dbReference type="AlphaFoldDB" id="A0A6J7ZNR2"/>
<keyword evidence="3" id="KW-1185">Reference proteome</keyword>
<organism evidence="2 3">
    <name type="scientific">Planktothrix rubescens CCAP 1459/22</name>
    <dbReference type="NCBI Taxonomy" id="329571"/>
    <lineage>
        <taxon>Bacteria</taxon>
        <taxon>Bacillati</taxon>
        <taxon>Cyanobacteriota</taxon>
        <taxon>Cyanophyceae</taxon>
        <taxon>Oscillatoriophycideae</taxon>
        <taxon>Oscillatoriales</taxon>
        <taxon>Microcoleaceae</taxon>
        <taxon>Planktothrix</taxon>
    </lineage>
</organism>
<name>A0A6J7ZNR2_PLARU</name>
<evidence type="ECO:0000313" key="3">
    <source>
        <dbReference type="Proteomes" id="UP000196521"/>
    </source>
</evidence>
<dbReference type="EMBL" id="CZCZ02000014">
    <property type="protein sequence ID" value="CAC5344493.1"/>
    <property type="molecule type" value="Genomic_DNA"/>
</dbReference>
<feature type="transmembrane region" description="Helical" evidence="1">
    <location>
        <begin position="22"/>
        <end position="45"/>
    </location>
</feature>
<sequence length="231" mass="26452">MYINLSFQDQLSSFMMSKKIKFFKSSAIILTGFLSSFIWANYLLISVKAEVIVGSGEGNGSFGLLSDFDGQYFSGQQQIGHEFIINETVEVDQIDWHGQYFPDGQPSKDKFSLRIFKMVEGVPEIKPKIDVQLREVRQTKTNIERFSHPVFNYVGSVIPFQLEPGRYLLSIVNNTQGHTDDWLWMTTEPKTQLQDADLKIFFRDRDDLTWKSGLTGKMSFTIFGKPTSNSN</sequence>
<protein>
    <submittedName>
        <fullName evidence="2">Uncharacterized protein</fullName>
    </submittedName>
</protein>